<dbReference type="InterPro" id="IPR039426">
    <property type="entry name" value="TonB-dep_rcpt-like"/>
</dbReference>
<feature type="domain" description="TonB-dependent receptor plug" evidence="3">
    <location>
        <begin position="124"/>
        <end position="230"/>
    </location>
</feature>
<evidence type="ECO:0000256" key="2">
    <source>
        <dbReference type="SAM" id="SignalP"/>
    </source>
</evidence>
<dbReference type="Pfam" id="PF13715">
    <property type="entry name" value="CarbopepD_reg_2"/>
    <property type="match status" value="1"/>
</dbReference>
<dbReference type="InterPro" id="IPR023996">
    <property type="entry name" value="TonB-dep_OMP_SusC/RagA"/>
</dbReference>
<keyword evidence="1" id="KW-0813">Transport</keyword>
<dbReference type="InterPro" id="IPR018247">
    <property type="entry name" value="EF_Hand_1_Ca_BS"/>
</dbReference>
<feature type="chain" id="PRO_5011517714" evidence="2">
    <location>
        <begin position="27"/>
        <end position="1070"/>
    </location>
</feature>
<comment type="subcellular location">
    <subcellularLocation>
        <location evidence="1">Cell outer membrane</location>
        <topology evidence="1">Multi-pass membrane protein</topology>
    </subcellularLocation>
</comment>
<sequence>MPMMRNLYSRVLFAFFLLIFSSALHAQENIQVRGIVSDTLSRRIQGATVALSGSTKIGAITDKDGNYAITVKSNATLVFSSVGFLKTTIDVNGQKIINVHLKEFVTQSEEIVVTAFGRKQLKEAVVGSVVTINPKELKIPASNLTTALAGRVAGLISFQGNGQPGQDNAQFFIRGVTTFGYKQDPLILIDNVELTSSDLARLQVDDIESFSILKDASATALYGARGANGVILVTTKRGKLGKATLNFRLENSISAPTKTLEIADPITYMKLYDEAQTTRSPLAVPRYDQNKIYNTQAAMRGDPGSNSYVYPAVNWLDKLFNKNATTQRANLSVSGGGAVATYYVSGSVNVDNGILKTENSNPTEKNNVKLQNYQLRSNVDINLTKTTKISVMLWGNFTDYGGPISGSGLATDLYYRALHTNPVLFPASFPAVGDNADATHILFGNYPGGSANSVNYDNPYADLLKGFQTYSESRMSAQAELNQNFSWVIPGLNFQGLFSTNRYAYFDYTRQYNPFYYTAPTNLYDPQTNNYSLLWINQQAGNDRATEYLNYSPGQSNITTFILLRGILNYNNNFGKNGISASLALVRQQTLNPNAQNPVTHVPDLQYTLPYRNLNYTGRVSYSYMNKYFVEANGAYNGSERFSESNRFGLFPTIGASWVVSNEGFWKGSFTNIISRLKFRASYGLVGNDNIGSQRFFYLSNVNLNGGNPAWFGYNNTNYKGGVSVTSYPNPDVTWERSKQTNLAVEATLFNDLNITAEIYKQHRYDILMPRTSIPTSVGLENQGSSPIAANIGVAESKGLDFNLNYKHTFNNFWLSALGNLTLTASKYITYEEPQYTEPWRYKTGQPINQFYGFIGERLFVDDKEAAASPTQLFESGGVAPKGGDIKYRDVNGDGIISERDMVPIGLPTTPAITYGFGVSGGYKNFDLSVFFNGNARVSFFVNPLETSPFVGETQLLKGYADSHWSEDNQNLYALYPRLGTDWGTLSNNTRASTWWLRDGSFVRLKSVEFGYSLPKDIVKRLRMSNFRIYLSGLNLLTFSSFKLWDPELGGNGFNYPIQKVLNIGLNVTF</sequence>
<dbReference type="PROSITE" id="PS52016">
    <property type="entry name" value="TONB_DEPENDENT_REC_3"/>
    <property type="match status" value="1"/>
</dbReference>
<protein>
    <submittedName>
        <fullName evidence="4">TonB-linked outer membrane protein, SusC/RagA family</fullName>
    </submittedName>
</protein>
<dbReference type="NCBIfam" id="TIGR04056">
    <property type="entry name" value="OMP_RagA_SusC"/>
    <property type="match status" value="1"/>
</dbReference>
<dbReference type="AlphaFoldDB" id="A0A1G7M4M7"/>
<keyword evidence="1" id="KW-0812">Transmembrane</keyword>
<dbReference type="NCBIfam" id="TIGR04057">
    <property type="entry name" value="SusC_RagA_signa"/>
    <property type="match status" value="1"/>
</dbReference>
<dbReference type="PROSITE" id="PS00018">
    <property type="entry name" value="EF_HAND_1"/>
    <property type="match status" value="1"/>
</dbReference>
<keyword evidence="1" id="KW-0998">Cell outer membrane</keyword>
<accession>A0A1G7M4M7</accession>
<name>A0A1G7M4M7_9SPHI</name>
<evidence type="ECO:0000313" key="4">
    <source>
        <dbReference type="EMBL" id="SDF56594.1"/>
    </source>
</evidence>
<dbReference type="Gene3D" id="2.60.40.1120">
    <property type="entry name" value="Carboxypeptidase-like, regulatory domain"/>
    <property type="match status" value="1"/>
</dbReference>
<gene>
    <name evidence="4" type="ORF">SAMN05216464_12059</name>
</gene>
<keyword evidence="1" id="KW-1134">Transmembrane beta strand</keyword>
<dbReference type="GO" id="GO:0009279">
    <property type="term" value="C:cell outer membrane"/>
    <property type="evidence" value="ECO:0007669"/>
    <property type="project" value="UniProtKB-SubCell"/>
</dbReference>
<evidence type="ECO:0000313" key="5">
    <source>
        <dbReference type="Proteomes" id="UP000199072"/>
    </source>
</evidence>
<keyword evidence="2" id="KW-0732">Signal</keyword>
<dbReference type="InterPro" id="IPR008969">
    <property type="entry name" value="CarboxyPept-like_regulatory"/>
</dbReference>
<dbReference type="SUPFAM" id="SSF56935">
    <property type="entry name" value="Porins"/>
    <property type="match status" value="1"/>
</dbReference>
<comment type="similarity">
    <text evidence="1">Belongs to the TonB-dependent receptor family.</text>
</comment>
<dbReference type="InterPro" id="IPR023997">
    <property type="entry name" value="TonB-dep_OMP_SusC/RagA_CS"/>
</dbReference>
<evidence type="ECO:0000256" key="1">
    <source>
        <dbReference type="PROSITE-ProRule" id="PRU01360"/>
    </source>
</evidence>
<keyword evidence="5" id="KW-1185">Reference proteome</keyword>
<dbReference type="STRING" id="1391627.SAMN05216464_12059"/>
<reference evidence="4 5" key="1">
    <citation type="submission" date="2016-10" db="EMBL/GenBank/DDBJ databases">
        <authorList>
            <person name="de Groot N.N."/>
        </authorList>
    </citation>
    <scope>NUCLEOTIDE SEQUENCE [LARGE SCALE GENOMIC DNA]</scope>
    <source>
        <strain evidence="4 5">47C3B</strain>
    </source>
</reference>
<dbReference type="EMBL" id="FNAI01000020">
    <property type="protein sequence ID" value="SDF56594.1"/>
    <property type="molecule type" value="Genomic_DNA"/>
</dbReference>
<feature type="signal peptide" evidence="2">
    <location>
        <begin position="1"/>
        <end position="26"/>
    </location>
</feature>
<proteinExistence type="inferred from homology"/>
<dbReference type="InterPro" id="IPR012910">
    <property type="entry name" value="Plug_dom"/>
</dbReference>
<dbReference type="FunFam" id="2.170.130.10:FF:000003">
    <property type="entry name" value="SusC/RagA family TonB-linked outer membrane protein"/>
    <property type="match status" value="1"/>
</dbReference>
<dbReference type="InterPro" id="IPR037066">
    <property type="entry name" value="Plug_dom_sf"/>
</dbReference>
<dbReference type="Pfam" id="PF07715">
    <property type="entry name" value="Plug"/>
    <property type="match status" value="1"/>
</dbReference>
<dbReference type="Proteomes" id="UP000199072">
    <property type="component" value="Unassembled WGS sequence"/>
</dbReference>
<evidence type="ECO:0000259" key="3">
    <source>
        <dbReference type="Pfam" id="PF07715"/>
    </source>
</evidence>
<dbReference type="Gene3D" id="2.170.130.10">
    <property type="entry name" value="TonB-dependent receptor, plug domain"/>
    <property type="match status" value="1"/>
</dbReference>
<dbReference type="SUPFAM" id="SSF49464">
    <property type="entry name" value="Carboxypeptidase regulatory domain-like"/>
    <property type="match status" value="1"/>
</dbReference>
<organism evidence="4 5">
    <name type="scientific">Mucilaginibacter pineti</name>
    <dbReference type="NCBI Taxonomy" id="1391627"/>
    <lineage>
        <taxon>Bacteria</taxon>
        <taxon>Pseudomonadati</taxon>
        <taxon>Bacteroidota</taxon>
        <taxon>Sphingobacteriia</taxon>
        <taxon>Sphingobacteriales</taxon>
        <taxon>Sphingobacteriaceae</taxon>
        <taxon>Mucilaginibacter</taxon>
    </lineage>
</organism>
<keyword evidence="1" id="KW-0472">Membrane</keyword>